<evidence type="ECO:0008006" key="3">
    <source>
        <dbReference type="Google" id="ProtNLM"/>
    </source>
</evidence>
<proteinExistence type="predicted"/>
<dbReference type="Proteomes" id="UP000271031">
    <property type="component" value="Unassembled WGS sequence"/>
</dbReference>
<dbReference type="EMBL" id="RHHQ01000025">
    <property type="protein sequence ID" value="RNB80137.1"/>
    <property type="molecule type" value="Genomic_DNA"/>
</dbReference>
<gene>
    <name evidence="1" type="ORF">EDM56_27380</name>
</gene>
<dbReference type="PANTHER" id="PTHR35336">
    <property type="entry name" value="ADENOSYLCOBINAMIDE AMIDOHYDROLASE"/>
    <property type="match status" value="1"/>
</dbReference>
<evidence type="ECO:0000313" key="2">
    <source>
        <dbReference type="Proteomes" id="UP000271031"/>
    </source>
</evidence>
<dbReference type="OrthoDB" id="34339at2"/>
<organism evidence="1 2">
    <name type="scientific">Brevibacillus fluminis</name>
    <dbReference type="NCBI Taxonomy" id="511487"/>
    <lineage>
        <taxon>Bacteria</taxon>
        <taxon>Bacillati</taxon>
        <taxon>Bacillota</taxon>
        <taxon>Bacilli</taxon>
        <taxon>Bacillales</taxon>
        <taxon>Paenibacillaceae</taxon>
        <taxon>Brevibacillus</taxon>
    </lineage>
</organism>
<sequence length="234" mass="25301">MTQPFRNEDIYRSTALDWITVTYQPDHLHFCSTKKLETISSAVWGGGFGYADAIVNWKVPLTYRAADPQSMMRDQLLTWGYTPERTIGLMTAAKLTHAAFSEDEGDAFRLLACTTAGTGNAARAGKVARTYPAYQCGTINTVLMIEGCMSHAAMVNALMTAVEAKAAAMQDAEVYSATGELATGTTSDAIVLAVSQQGFAETHMFAGTATTIGDAIARHVYQTVFEAVRTQKEE</sequence>
<dbReference type="InterPro" id="IPR052209">
    <property type="entry name" value="CbiZ"/>
</dbReference>
<dbReference type="Pfam" id="PF01955">
    <property type="entry name" value="CbiZ"/>
    <property type="match status" value="1"/>
</dbReference>
<dbReference type="AlphaFoldDB" id="A0A3M8CY17"/>
<accession>A0A3M8CY17</accession>
<name>A0A3M8CY17_9BACL</name>
<evidence type="ECO:0000313" key="1">
    <source>
        <dbReference type="EMBL" id="RNB80137.1"/>
    </source>
</evidence>
<comment type="caution">
    <text evidence="1">The sequence shown here is derived from an EMBL/GenBank/DDBJ whole genome shotgun (WGS) entry which is preliminary data.</text>
</comment>
<keyword evidence="2" id="KW-1185">Reference proteome</keyword>
<protein>
    <recommendedName>
        <fullName evidence="3">Adenosylcobinamide amidohydrolase</fullName>
    </recommendedName>
</protein>
<dbReference type="InterPro" id="IPR002808">
    <property type="entry name" value="AdoCbi_amidolase"/>
</dbReference>
<dbReference type="RefSeq" id="WP_122921121.1">
    <property type="nucleotide sequence ID" value="NZ_RHHQ01000025.1"/>
</dbReference>
<reference evidence="1 2" key="1">
    <citation type="submission" date="2018-10" db="EMBL/GenBank/DDBJ databases">
        <title>Phylogenomics of Brevibacillus.</title>
        <authorList>
            <person name="Dunlap C."/>
        </authorList>
    </citation>
    <scope>NUCLEOTIDE SEQUENCE [LARGE SCALE GENOMIC DNA]</scope>
    <source>
        <strain evidence="1 2">JCM 15716</strain>
    </source>
</reference>
<dbReference type="PANTHER" id="PTHR35336:SF5">
    <property type="entry name" value="ADENOSYLCOBINAMIDE AMIDOHYDROLASE"/>
    <property type="match status" value="1"/>
</dbReference>